<name>A0ACC1PXH3_9APHY</name>
<accession>A0ACC1PXH3</accession>
<dbReference type="Proteomes" id="UP001144978">
    <property type="component" value="Unassembled WGS sequence"/>
</dbReference>
<organism evidence="1 2">
    <name type="scientific">Trametes sanguinea</name>
    <dbReference type="NCBI Taxonomy" id="158606"/>
    <lineage>
        <taxon>Eukaryota</taxon>
        <taxon>Fungi</taxon>
        <taxon>Dikarya</taxon>
        <taxon>Basidiomycota</taxon>
        <taxon>Agaricomycotina</taxon>
        <taxon>Agaricomycetes</taxon>
        <taxon>Polyporales</taxon>
        <taxon>Polyporaceae</taxon>
        <taxon>Trametes</taxon>
    </lineage>
</organism>
<gene>
    <name evidence="1" type="ORF">NUW54_g4609</name>
</gene>
<reference evidence="1" key="1">
    <citation type="submission" date="2022-08" db="EMBL/GenBank/DDBJ databases">
        <title>Genome Sequence of Pycnoporus sanguineus.</title>
        <authorList>
            <person name="Buettner E."/>
        </authorList>
    </citation>
    <scope>NUCLEOTIDE SEQUENCE</scope>
    <source>
        <strain evidence="1">CG-C14</strain>
    </source>
</reference>
<proteinExistence type="predicted"/>
<keyword evidence="2" id="KW-1185">Reference proteome</keyword>
<dbReference type="EMBL" id="JANSHE010001067">
    <property type="protein sequence ID" value="KAJ3004856.1"/>
    <property type="molecule type" value="Genomic_DNA"/>
</dbReference>
<protein>
    <submittedName>
        <fullName evidence="1">Uncharacterized protein</fullName>
    </submittedName>
</protein>
<comment type="caution">
    <text evidence="1">The sequence shown here is derived from an EMBL/GenBank/DDBJ whole genome shotgun (WGS) entry which is preliminary data.</text>
</comment>
<evidence type="ECO:0000313" key="1">
    <source>
        <dbReference type="EMBL" id="KAJ3004856.1"/>
    </source>
</evidence>
<sequence length="86" mass="9190">MKDVGLGPTVYYARSKLANNLFTSITAVAVHPGVGRTDQPGQMKEAYGAALGTIMTSLTTPFMRTPEEGSLSTLRAATSDEIEKNR</sequence>
<evidence type="ECO:0000313" key="2">
    <source>
        <dbReference type="Proteomes" id="UP001144978"/>
    </source>
</evidence>